<dbReference type="Proteomes" id="UP000054099">
    <property type="component" value="Unassembled WGS sequence"/>
</dbReference>
<name>A0A0V8JBU2_9BACL</name>
<evidence type="ECO:0000313" key="2">
    <source>
        <dbReference type="EMBL" id="KSU84096.1"/>
    </source>
</evidence>
<evidence type="ECO:0000256" key="1">
    <source>
        <dbReference type="SAM" id="Phobius"/>
    </source>
</evidence>
<dbReference type="EMBL" id="LNQN01000001">
    <property type="protein sequence ID" value="KSU84096.1"/>
    <property type="molecule type" value="Genomic_DNA"/>
</dbReference>
<keyword evidence="3" id="KW-1185">Reference proteome</keyword>
<keyword evidence="1" id="KW-0812">Transmembrane</keyword>
<proteinExistence type="predicted"/>
<gene>
    <name evidence="2" type="ORF">AS030_00545</name>
</gene>
<dbReference type="Pfam" id="PF09911">
    <property type="entry name" value="DUF2140"/>
    <property type="match status" value="1"/>
</dbReference>
<reference evidence="2 3" key="1">
    <citation type="journal article" date="2014" name="Antonie Van Leeuwenhoek">
        <title>Fictibacillus enclensis sp. nov., isolated from marine sediment.</title>
        <authorList>
            <person name="Dastager S.G."/>
            <person name="Mawlankar R."/>
            <person name="Srinivasan K."/>
            <person name="Tang S.K."/>
            <person name="Lee J.C."/>
            <person name="Ramana V.V."/>
            <person name="Shouche Y.S."/>
        </authorList>
    </citation>
    <scope>NUCLEOTIDE SEQUENCE [LARGE SCALE GENOMIC DNA]</scope>
    <source>
        <strain evidence="2 3">NIO-1003</strain>
    </source>
</reference>
<feature type="transmembrane region" description="Helical" evidence="1">
    <location>
        <begin position="7"/>
        <end position="28"/>
    </location>
</feature>
<dbReference type="OrthoDB" id="2412610at2"/>
<comment type="caution">
    <text evidence="2">The sequence shown here is derived from an EMBL/GenBank/DDBJ whole genome shotgun (WGS) entry which is preliminary data.</text>
</comment>
<dbReference type="RefSeq" id="WP_061967220.1">
    <property type="nucleotide sequence ID" value="NZ_FMAV01000001.1"/>
</dbReference>
<sequence>MINKWKWAFLTLAALVVIGLIIVVSLLFSGGEKNFDQNANDSLPAGKKLFTIHTGKEQAAFLMNKELEDQKGVNMKAELTDQVKLLGKADLFGREIMYQMDLDPEVMKNGDLVLHEKNVRVGRLNLPGEQVLTLVSNTVDLPKWVKVYPQEELIQVQLTKMKVKKHIEVKAKKVDLKNDEIIIDVLSK</sequence>
<accession>A0A0V8JBU2</accession>
<keyword evidence="1" id="KW-0472">Membrane</keyword>
<organism evidence="2 3">
    <name type="scientific">Fictibacillus enclensis</name>
    <dbReference type="NCBI Taxonomy" id="1017270"/>
    <lineage>
        <taxon>Bacteria</taxon>
        <taxon>Bacillati</taxon>
        <taxon>Bacillota</taxon>
        <taxon>Bacilli</taxon>
        <taxon>Bacillales</taxon>
        <taxon>Fictibacillaceae</taxon>
        <taxon>Fictibacillus</taxon>
    </lineage>
</organism>
<protein>
    <recommendedName>
        <fullName evidence="4">DUF2140 domain-containing protein</fullName>
    </recommendedName>
</protein>
<dbReference type="AlphaFoldDB" id="A0A0V8JBU2"/>
<dbReference type="InterPro" id="IPR018672">
    <property type="entry name" value="DUF2140"/>
</dbReference>
<evidence type="ECO:0000313" key="3">
    <source>
        <dbReference type="Proteomes" id="UP000054099"/>
    </source>
</evidence>
<keyword evidence="1" id="KW-1133">Transmembrane helix</keyword>
<evidence type="ECO:0008006" key="4">
    <source>
        <dbReference type="Google" id="ProtNLM"/>
    </source>
</evidence>